<organismHost>
    <name type="scientific">Magallana gigas</name>
    <name type="common">Pacific oyster</name>
    <name type="synonym">Crassostrea gigas</name>
    <dbReference type="NCBI Taxonomy" id="29159"/>
</organismHost>
<dbReference type="PROSITE" id="PS50143">
    <property type="entry name" value="BIR_REPEAT_2"/>
    <property type="match status" value="2"/>
</dbReference>
<dbReference type="EMBL" id="KF517101">
    <property type="protein sequence ID" value="AHC31123.1"/>
    <property type="molecule type" value="Genomic_DNA"/>
</dbReference>
<feature type="region of interest" description="Disordered" evidence="2">
    <location>
        <begin position="83"/>
        <end position="126"/>
    </location>
</feature>
<dbReference type="SUPFAM" id="SSF57924">
    <property type="entry name" value="Inhibitor of apoptosis (IAP) repeat"/>
    <property type="match status" value="3"/>
</dbReference>
<dbReference type="Gene3D" id="3.30.40.10">
    <property type="entry name" value="Zinc/RING finger domain, C3HC4 (zinc finger)"/>
    <property type="match status" value="1"/>
</dbReference>
<organismHost>
    <name type="scientific">Pecten maximus</name>
    <name type="common">King scallop</name>
    <name type="synonym">Pilgrim's clam</name>
    <dbReference type="NCBI Taxonomy" id="6579"/>
</organismHost>
<evidence type="ECO:0000313" key="7">
    <source>
        <dbReference type="EMBL" id="AHC31126.1"/>
    </source>
</evidence>
<evidence type="ECO:0000259" key="3">
    <source>
        <dbReference type="PROSITE" id="PS50089"/>
    </source>
</evidence>
<dbReference type="InterPro" id="IPR001370">
    <property type="entry name" value="BIR_rpt"/>
</dbReference>
<dbReference type="EMBL" id="KF517102">
    <property type="protein sequence ID" value="AHC31124.1"/>
    <property type="molecule type" value="Genomic_DNA"/>
</dbReference>
<dbReference type="Pfam" id="PF00653">
    <property type="entry name" value="BIR"/>
    <property type="match status" value="2"/>
</dbReference>
<dbReference type="CDD" id="cd00022">
    <property type="entry name" value="BIR"/>
    <property type="match status" value="2"/>
</dbReference>
<dbReference type="GO" id="GO:0008270">
    <property type="term" value="F:zinc ion binding"/>
    <property type="evidence" value="ECO:0007669"/>
    <property type="project" value="UniProtKB-KW"/>
</dbReference>
<evidence type="ECO:0000313" key="6">
    <source>
        <dbReference type="EMBL" id="AHC31125.1"/>
    </source>
</evidence>
<keyword evidence="1" id="KW-0862">Zinc</keyword>
<keyword evidence="1" id="KW-0479">Metal-binding</keyword>
<reference evidence="7" key="1">
    <citation type="journal article" date="2013" name="Virus Res.">
        <title>Genome exploration of six variants of the Ostreid Herpesvirus 1 and characterization of large deletion in OsHV-1?Var specimens.</title>
        <authorList>
            <person name="Martenot C."/>
            <person name="Travaille E."/>
            <person name="Lethuillier O."/>
            <person name="Lelong C."/>
            <person name="Houssin M."/>
        </authorList>
    </citation>
    <scope>NUCLEOTIDE SEQUENCE</scope>
    <source>
        <strain evidence="4">002-ORF42</strain>
        <strain evidence="5">003-ORF42</strain>
        <strain evidence="6">004-ORF42</strain>
        <strain evidence="7">005-ORF42</strain>
        <strain evidence="8">006-ORF42</strain>
        <strain evidence="9">007-ORF42</strain>
    </source>
</reference>
<name>V9QMB0_OSHV1</name>
<dbReference type="EMBL" id="KF517103">
    <property type="protein sequence ID" value="AHC31125.1"/>
    <property type="molecule type" value="Genomic_DNA"/>
</dbReference>
<dbReference type="PANTHER" id="PTHR10044">
    <property type="entry name" value="INHIBITOR OF APOPTOSIS"/>
    <property type="match status" value="1"/>
</dbReference>
<dbReference type="InterPro" id="IPR013083">
    <property type="entry name" value="Znf_RING/FYVE/PHD"/>
</dbReference>
<evidence type="ECO:0000256" key="1">
    <source>
        <dbReference type="PROSITE-ProRule" id="PRU00175"/>
    </source>
</evidence>
<dbReference type="InterPro" id="IPR050784">
    <property type="entry name" value="IAP"/>
</dbReference>
<keyword evidence="1" id="KW-0863">Zinc-finger</keyword>
<proteinExistence type="predicted"/>
<dbReference type="SMART" id="SM00184">
    <property type="entry name" value="RING"/>
    <property type="match status" value="1"/>
</dbReference>
<dbReference type="PROSITE" id="PS01282">
    <property type="entry name" value="BIR_REPEAT_1"/>
    <property type="match status" value="1"/>
</dbReference>
<dbReference type="EMBL" id="KF517106">
    <property type="protein sequence ID" value="AHC31128.1"/>
    <property type="molecule type" value="Genomic_DNA"/>
</dbReference>
<evidence type="ECO:0000313" key="4">
    <source>
        <dbReference type="EMBL" id="AHC31123.1"/>
    </source>
</evidence>
<evidence type="ECO:0000256" key="2">
    <source>
        <dbReference type="SAM" id="MobiDB-lite"/>
    </source>
</evidence>
<organism evidence="7">
    <name type="scientific">Ostreid herpesvirus 1</name>
    <name type="common">OsHV-1</name>
    <name type="synonym">Pacific oyster herpesvirus</name>
    <dbReference type="NCBI Taxonomy" id="261939"/>
    <lineage>
        <taxon>Viruses</taxon>
        <taxon>Duplodnaviria</taxon>
        <taxon>Heunggongvirae</taxon>
        <taxon>Peploviricota</taxon>
        <taxon>Herviviricetes</taxon>
        <taxon>Herpesvirales</taxon>
        <taxon>Malacoherpesviridae</taxon>
        <taxon>Ostreavirus</taxon>
        <taxon>Ostreavirus ostreidmalaco1</taxon>
    </lineage>
</organism>
<evidence type="ECO:0000313" key="9">
    <source>
        <dbReference type="EMBL" id="AHC31128.1"/>
    </source>
</evidence>
<dbReference type="PROSITE" id="PS50089">
    <property type="entry name" value="ZF_RING_2"/>
    <property type="match status" value="1"/>
</dbReference>
<protein>
    <recommendedName>
        <fullName evidence="3">RING-type domain-containing protein</fullName>
    </recommendedName>
</protein>
<feature type="domain" description="RING-type" evidence="3">
    <location>
        <begin position="315"/>
        <end position="350"/>
    </location>
</feature>
<accession>V9QMB0</accession>
<dbReference type="PANTHER" id="PTHR10044:SF179">
    <property type="entry name" value="BACULOVIRAL IAP REPEAT-CONTAINING PROTEIN 5"/>
    <property type="match status" value="1"/>
</dbReference>
<feature type="compositionally biased region" description="Basic and acidic residues" evidence="2">
    <location>
        <begin position="117"/>
        <end position="126"/>
    </location>
</feature>
<dbReference type="EMBL" id="KF517105">
    <property type="protein sequence ID" value="AHC31127.1"/>
    <property type="molecule type" value="Genomic_DNA"/>
</dbReference>
<dbReference type="EMBL" id="KF517104">
    <property type="protein sequence ID" value="AHC31126.1"/>
    <property type="molecule type" value="Genomic_DNA"/>
</dbReference>
<dbReference type="InterPro" id="IPR001841">
    <property type="entry name" value="Znf_RING"/>
</dbReference>
<dbReference type="Gene3D" id="1.10.1170.10">
    <property type="entry name" value="Inhibitor Of Apoptosis Protein (2mihbC-IAP-1), Chain A"/>
    <property type="match status" value="2"/>
</dbReference>
<dbReference type="SMART" id="SM00238">
    <property type="entry name" value="BIR"/>
    <property type="match status" value="2"/>
</dbReference>
<evidence type="ECO:0000313" key="8">
    <source>
        <dbReference type="EMBL" id="AHC31127.1"/>
    </source>
</evidence>
<dbReference type="Pfam" id="PF13920">
    <property type="entry name" value="zf-C3HC4_3"/>
    <property type="match status" value="1"/>
</dbReference>
<evidence type="ECO:0000313" key="5">
    <source>
        <dbReference type="EMBL" id="AHC31124.1"/>
    </source>
</evidence>
<sequence>MGISELEYLPQTTVNALLQYDNVRLATFRGYEYATDQWKKYLSDTKFFKVGEVDQIQCVFCRMKTSIRNEERIKKHVADCREGVVSAPQQQPPPPPSTSIGAVGGDPRPEDMNVPERGWDPPMSKDPKSTFLGKWPHSEYISIDSMVAEGFEFIGPGDRVQCRHCKTILRNWETTDIPSSEHERNAPRCPLVVQRYLTRMWEDDERRDRELKEVQQRRKMDMNKAFSQDMSKLENRIASLKFWPGPIRDIEKVARTGFFYTGEKDMLTCYACACKLINWEKNDDPIKEHKINFPHCANMADVKWSDVGFSNDEECVICLGAKADTILKPCLHYSLCYGCSTQVQKCPLCRKKIEKRVQTTNVLQ</sequence>